<dbReference type="Proteomes" id="UP000016057">
    <property type="component" value="Unassembled WGS sequence"/>
</dbReference>
<dbReference type="InterPro" id="IPR011701">
    <property type="entry name" value="MFS"/>
</dbReference>
<dbReference type="GO" id="GO:0022857">
    <property type="term" value="F:transmembrane transporter activity"/>
    <property type="evidence" value="ECO:0007669"/>
    <property type="project" value="InterPro"/>
</dbReference>
<feature type="transmembrane region" description="Helical" evidence="2">
    <location>
        <begin position="12"/>
        <end position="30"/>
    </location>
</feature>
<feature type="transmembrane region" description="Helical" evidence="2">
    <location>
        <begin position="285"/>
        <end position="304"/>
    </location>
</feature>
<dbReference type="PATRIC" id="fig|1234409.3.peg.487"/>
<evidence type="ECO:0008006" key="5">
    <source>
        <dbReference type="Google" id="ProtNLM"/>
    </source>
</evidence>
<dbReference type="AlphaFoldDB" id="K8ZPQ7"/>
<evidence type="ECO:0000256" key="1">
    <source>
        <dbReference type="ARBA" id="ARBA00004651"/>
    </source>
</evidence>
<feature type="transmembrane region" description="Helical" evidence="2">
    <location>
        <begin position="250"/>
        <end position="273"/>
    </location>
</feature>
<feature type="transmembrane region" description="Helical" evidence="2">
    <location>
        <begin position="101"/>
        <end position="122"/>
    </location>
</feature>
<dbReference type="GO" id="GO:0005886">
    <property type="term" value="C:plasma membrane"/>
    <property type="evidence" value="ECO:0007669"/>
    <property type="project" value="UniProtKB-SubCell"/>
</dbReference>
<feature type="transmembrane region" description="Helical" evidence="2">
    <location>
        <begin position="311"/>
        <end position="331"/>
    </location>
</feature>
<dbReference type="STRING" id="1234409.C683_0525"/>
<name>K8ZPQ7_9ENTE</name>
<comment type="subcellular location">
    <subcellularLocation>
        <location evidence="1">Cell membrane</location>
        <topology evidence="1">Multi-pass membrane protein</topology>
    </subcellularLocation>
</comment>
<feature type="transmembrane region" description="Helical" evidence="2">
    <location>
        <begin position="413"/>
        <end position="432"/>
    </location>
</feature>
<evidence type="ECO:0000313" key="3">
    <source>
        <dbReference type="EMBL" id="EKU27531.1"/>
    </source>
</evidence>
<reference evidence="3 4" key="1">
    <citation type="journal article" date="2013" name="Genome Announc.">
        <title>Draft Genome Sequence of Catellicoccus marimammalium, a Novel Species Commonly Found in Gull Feces.</title>
        <authorList>
            <person name="Weigand M.R."/>
            <person name="Ryu H."/>
            <person name="Bozcek L."/>
            <person name="Konstantinidis K.T."/>
            <person name="Santo Domingo J.W."/>
        </authorList>
    </citation>
    <scope>NUCLEOTIDE SEQUENCE [LARGE SCALE GENOMIC DNA]</scope>
    <source>
        <strain evidence="3 4">M35/04/3</strain>
    </source>
</reference>
<evidence type="ECO:0000256" key="2">
    <source>
        <dbReference type="SAM" id="Phobius"/>
    </source>
</evidence>
<dbReference type="SUPFAM" id="SSF103473">
    <property type="entry name" value="MFS general substrate transporter"/>
    <property type="match status" value="1"/>
</dbReference>
<dbReference type="RefSeq" id="WP_009489464.1">
    <property type="nucleotide sequence ID" value="NZ_AMYT01000012.1"/>
</dbReference>
<dbReference type="Pfam" id="PF07690">
    <property type="entry name" value="MFS_1"/>
    <property type="match status" value="1"/>
</dbReference>
<feature type="transmembrane region" description="Helical" evidence="2">
    <location>
        <begin position="379"/>
        <end position="401"/>
    </location>
</feature>
<feature type="transmembrane region" description="Helical" evidence="2">
    <location>
        <begin position="337"/>
        <end position="358"/>
    </location>
</feature>
<keyword evidence="2" id="KW-0472">Membrane</keyword>
<evidence type="ECO:0000313" key="4">
    <source>
        <dbReference type="Proteomes" id="UP000016057"/>
    </source>
</evidence>
<organism evidence="3 4">
    <name type="scientific">Catellicoccus marimammalium M35/04/3</name>
    <dbReference type="NCBI Taxonomy" id="1234409"/>
    <lineage>
        <taxon>Bacteria</taxon>
        <taxon>Bacillati</taxon>
        <taxon>Bacillota</taxon>
        <taxon>Bacilli</taxon>
        <taxon>Lactobacillales</taxon>
        <taxon>Enterococcaceae</taxon>
        <taxon>Catellicoccus</taxon>
    </lineage>
</organism>
<keyword evidence="4" id="KW-1185">Reference proteome</keyword>
<proteinExistence type="predicted"/>
<feature type="transmembrane region" description="Helical" evidence="2">
    <location>
        <begin position="50"/>
        <end position="69"/>
    </location>
</feature>
<comment type="caution">
    <text evidence="3">The sequence shown here is derived from an EMBL/GenBank/DDBJ whole genome shotgun (WGS) entry which is preliminary data.</text>
</comment>
<dbReference type="PANTHER" id="PTHR23525">
    <property type="entry name" value="TRANSPORTER, PUTATIVE-RELATED"/>
    <property type="match status" value="1"/>
</dbReference>
<protein>
    <recommendedName>
        <fullName evidence="5">Major facilitator superfamily (MFS) profile domain-containing protein</fullName>
    </recommendedName>
</protein>
<dbReference type="PANTHER" id="PTHR23525:SF1">
    <property type="entry name" value="NODULIN-LIKE DOMAIN-CONTAINING PROTEIN"/>
    <property type="match status" value="1"/>
</dbReference>
<feature type="transmembrane region" description="Helical" evidence="2">
    <location>
        <begin position="143"/>
        <end position="165"/>
    </location>
</feature>
<dbReference type="InterPro" id="IPR036259">
    <property type="entry name" value="MFS_trans_sf"/>
</dbReference>
<keyword evidence="2" id="KW-1133">Transmembrane helix</keyword>
<sequence length="460" mass="51766">MIDEQWNHRFKKNCYIFIFSYAVMGMVTGITNNTFFSYLDLVAPNIVKGMGMYTAISSALVSILLLFVHKIGYKKTLIVSAVASAIALAMCVIIHQPTVIAVMYIISFVGIAMFDYTYPLLLTSYVPDDQQVTMFSRTMYINLLTQAVVTFFGGKWVVAIFSHLLHVSYDKASYLSENPSALTAAQRTLYIHSYEKIVYIAVALVVVAAIACFFLKEKQSDYQEQEGELQGFEGVKREVSMYKQLFTKDILLWMLYLVIIQIGASIITPYFPIYLNNFLHIGRGTVSTILSLQTLAMVIGYLLAPWLEKKLGAIGSIGGLLILVIPLLLIMPHGAMFGAQTPLIIGVILFFRSGLANASMPIQQSLQMNFVRKDLRPAFSSFMTIVYAIAAFFTGIFTRYFLFVRPEGYGNAYYITSVMYTIGTILIYVVFFKKYNRILSKKNKEEDPADEPVKAEATEE</sequence>
<dbReference type="EMBL" id="AMYT01000012">
    <property type="protein sequence ID" value="EKU27531.1"/>
    <property type="molecule type" value="Genomic_DNA"/>
</dbReference>
<dbReference type="eggNOG" id="COG2814">
    <property type="taxonomic scope" value="Bacteria"/>
</dbReference>
<gene>
    <name evidence="3" type="ORF">C683_0525</name>
</gene>
<feature type="transmembrane region" description="Helical" evidence="2">
    <location>
        <begin position="197"/>
        <end position="215"/>
    </location>
</feature>
<feature type="transmembrane region" description="Helical" evidence="2">
    <location>
        <begin position="76"/>
        <end position="95"/>
    </location>
</feature>
<keyword evidence="2" id="KW-0812">Transmembrane</keyword>
<dbReference type="Gene3D" id="1.20.1250.20">
    <property type="entry name" value="MFS general substrate transporter like domains"/>
    <property type="match status" value="2"/>
</dbReference>
<accession>K8ZPQ7</accession>